<name>A0ABS2KJ50_9GAMM</name>
<feature type="signal peptide" evidence="1">
    <location>
        <begin position="1"/>
        <end position="25"/>
    </location>
</feature>
<gene>
    <name evidence="2" type="ORF">ISS99_16905</name>
</gene>
<accession>A0ABS2KJ50</accession>
<protein>
    <submittedName>
        <fullName evidence="2">Adenosylhomocysteinase</fullName>
    </submittedName>
</protein>
<dbReference type="EMBL" id="JADIKF010000040">
    <property type="protein sequence ID" value="MBM7131208.1"/>
    <property type="molecule type" value="Genomic_DNA"/>
</dbReference>
<organism evidence="2 3">
    <name type="scientific">Dyella mobilis</name>
    <dbReference type="NCBI Taxonomy" id="1849582"/>
    <lineage>
        <taxon>Bacteria</taxon>
        <taxon>Pseudomonadati</taxon>
        <taxon>Pseudomonadota</taxon>
        <taxon>Gammaproteobacteria</taxon>
        <taxon>Lysobacterales</taxon>
        <taxon>Rhodanobacteraceae</taxon>
        <taxon>Dyella</taxon>
    </lineage>
</organism>
<reference evidence="2" key="1">
    <citation type="submission" date="2020-10" db="EMBL/GenBank/DDBJ databases">
        <title>Phylogeny of dyella-like bacteria.</title>
        <authorList>
            <person name="Fu J."/>
        </authorList>
    </citation>
    <scope>NUCLEOTIDE SEQUENCE</scope>
    <source>
        <strain evidence="2">DHON07</strain>
    </source>
</reference>
<evidence type="ECO:0000256" key="1">
    <source>
        <dbReference type="SAM" id="SignalP"/>
    </source>
</evidence>
<dbReference type="Proteomes" id="UP001430193">
    <property type="component" value="Unassembled WGS sequence"/>
</dbReference>
<proteinExistence type="predicted"/>
<evidence type="ECO:0000313" key="2">
    <source>
        <dbReference type="EMBL" id="MBM7131208.1"/>
    </source>
</evidence>
<evidence type="ECO:0000313" key="3">
    <source>
        <dbReference type="Proteomes" id="UP001430193"/>
    </source>
</evidence>
<feature type="chain" id="PRO_5047171854" evidence="1">
    <location>
        <begin position="26"/>
        <end position="106"/>
    </location>
</feature>
<sequence length="106" mass="11680">MRLNTAALMAFLLIGTGAMPRTGHALPTVLQDGSSITNAIPIRAPNEQTGVKAEYHWIAEHFPGYKRGGQALLNQNGRVYDSIEIITASGERRKVFFDITDFFGKM</sequence>
<comment type="caution">
    <text evidence="2">The sequence shown here is derived from an EMBL/GenBank/DDBJ whole genome shotgun (WGS) entry which is preliminary data.</text>
</comment>
<keyword evidence="3" id="KW-1185">Reference proteome</keyword>
<keyword evidence="1" id="KW-0732">Signal</keyword>
<dbReference type="RefSeq" id="WP_204632804.1">
    <property type="nucleotide sequence ID" value="NZ_BSOC01000005.1"/>
</dbReference>